<keyword evidence="3" id="KW-1185">Reference proteome</keyword>
<comment type="caution">
    <text evidence="2">The sequence shown here is derived from an EMBL/GenBank/DDBJ whole genome shotgun (WGS) entry which is preliminary data.</text>
</comment>
<sequence>MTATEPRSARPRRSRRSDRPRRGSRVVNAVAGLALAAAAVGVQRVALTPNEISAPIASVGGKGQEVSAGRFSARVDSFASARHVQTETKTVPAEQLFLVVQAAGTSSREPMHFGKPLLRTPGGTSFEATDKVDSARLLTKPWVQPGFWVSGFFVFEVPASALEGARVVFRLPTSALVEPFKPEVEVDLGIDEAAAKQLSSAPQDVYSLKKSS</sequence>
<name>A0ABW7Z1F0_9ACTN</name>
<gene>
    <name evidence="2" type="ORF">ACIBG2_31765</name>
</gene>
<organism evidence="2 3">
    <name type="scientific">Nonomuraea typhae</name>
    <dbReference type="NCBI Taxonomy" id="2603600"/>
    <lineage>
        <taxon>Bacteria</taxon>
        <taxon>Bacillati</taxon>
        <taxon>Actinomycetota</taxon>
        <taxon>Actinomycetes</taxon>
        <taxon>Streptosporangiales</taxon>
        <taxon>Streptosporangiaceae</taxon>
        <taxon>Nonomuraea</taxon>
    </lineage>
</organism>
<dbReference type="RefSeq" id="WP_397086948.1">
    <property type="nucleotide sequence ID" value="NZ_JBITGY010000009.1"/>
</dbReference>
<reference evidence="2 3" key="1">
    <citation type="submission" date="2024-10" db="EMBL/GenBank/DDBJ databases">
        <title>The Natural Products Discovery Center: Release of the First 8490 Sequenced Strains for Exploring Actinobacteria Biosynthetic Diversity.</title>
        <authorList>
            <person name="Kalkreuter E."/>
            <person name="Kautsar S.A."/>
            <person name="Yang D."/>
            <person name="Bader C.D."/>
            <person name="Teijaro C.N."/>
            <person name="Fluegel L."/>
            <person name="Davis C.M."/>
            <person name="Simpson J.R."/>
            <person name="Lauterbach L."/>
            <person name="Steele A.D."/>
            <person name="Gui C."/>
            <person name="Meng S."/>
            <person name="Li G."/>
            <person name="Viehrig K."/>
            <person name="Ye F."/>
            <person name="Su P."/>
            <person name="Kiefer A.F."/>
            <person name="Nichols A."/>
            <person name="Cepeda A.J."/>
            <person name="Yan W."/>
            <person name="Fan B."/>
            <person name="Jiang Y."/>
            <person name="Adhikari A."/>
            <person name="Zheng C.-J."/>
            <person name="Schuster L."/>
            <person name="Cowan T.M."/>
            <person name="Smanski M.J."/>
            <person name="Chevrette M.G."/>
            <person name="De Carvalho L.P.S."/>
            <person name="Shen B."/>
        </authorList>
    </citation>
    <scope>NUCLEOTIDE SEQUENCE [LARGE SCALE GENOMIC DNA]</scope>
    <source>
        <strain evidence="2 3">NPDC050545</strain>
    </source>
</reference>
<evidence type="ECO:0000256" key="1">
    <source>
        <dbReference type="SAM" id="MobiDB-lite"/>
    </source>
</evidence>
<evidence type="ECO:0008006" key="4">
    <source>
        <dbReference type="Google" id="ProtNLM"/>
    </source>
</evidence>
<feature type="region of interest" description="Disordered" evidence="1">
    <location>
        <begin position="1"/>
        <end position="23"/>
    </location>
</feature>
<evidence type="ECO:0000313" key="3">
    <source>
        <dbReference type="Proteomes" id="UP001612741"/>
    </source>
</evidence>
<accession>A0ABW7Z1F0</accession>
<feature type="compositionally biased region" description="Basic residues" evidence="1">
    <location>
        <begin position="9"/>
        <end position="23"/>
    </location>
</feature>
<dbReference type="EMBL" id="JBITGY010000009">
    <property type="protein sequence ID" value="MFI6501996.1"/>
    <property type="molecule type" value="Genomic_DNA"/>
</dbReference>
<protein>
    <recommendedName>
        <fullName evidence="4">DUF4352 domain-containing protein</fullName>
    </recommendedName>
</protein>
<proteinExistence type="predicted"/>
<evidence type="ECO:0000313" key="2">
    <source>
        <dbReference type="EMBL" id="MFI6501996.1"/>
    </source>
</evidence>
<dbReference type="Proteomes" id="UP001612741">
    <property type="component" value="Unassembled WGS sequence"/>
</dbReference>